<keyword evidence="8" id="KW-0206">Cytoskeleton</keyword>
<name>A0ABR3HIJ5_LOXSC</name>
<dbReference type="PANTHER" id="PTHR19378:SF0">
    <property type="entry name" value="HAUS AUGMIN-LIKE COMPLEX SUBUNIT 3"/>
    <property type="match status" value="1"/>
</dbReference>
<evidence type="ECO:0000256" key="7">
    <source>
        <dbReference type="ARBA" id="ARBA00023054"/>
    </source>
</evidence>
<keyword evidence="13" id="KW-1185">Reference proteome</keyword>
<evidence type="ECO:0000256" key="4">
    <source>
        <dbReference type="ARBA" id="ARBA00022618"/>
    </source>
</evidence>
<evidence type="ECO:0000256" key="10">
    <source>
        <dbReference type="SAM" id="Coils"/>
    </source>
</evidence>
<keyword evidence="5" id="KW-0493">Microtubule</keyword>
<accession>A0ABR3HIJ5</accession>
<sequence>MNVLSEITDEEFVPFLQSLGVETYKKSFEWMLNDADFAGVLRWLYDNLDHNNALSAREEYRYAEIEKKGQLLSSDDLEKAIHNLQKEYEGLCVPGDKEAVEDVKLDISMQKERLNMLEKQEDALNEMLKQNKLIKEELNLEVTKLHSAQQACREDESTAADECLQLAEEVESITEGVIDVVADALDLYNNCHADKEMSKKFYTFGPFEAYKQSQTVFRSHFDLYTAKKFRNRHKDNVTDEDLRSALIEAKSLEERLIDAMLAYVESKAELSGEQAKLALVSNYNNVHPSQVANCLIEAQSAVQLLDQEEAILDQQIQDAVKNLVDYRTRLAVETTSRSALAVRDLVHRDLSHLLSTTQQALTLDRVLYCALRHELRTLEQVLQFAAHLRQYYCAERDAVLSRIESMNQICTEQEICEQKVQSSDILMETVCKILGIPPTNDAMVLLKAYNDLHSGIAEVNEDISEAFRKKETTVYEFSKSSQPLREYIWDGCTKQPNCWDRAVASLSHSLTHELSVVDKRVLDASSLFTAVKNGDKNNLRKLWQWFLTDPNQLSTVIRNVQAKGMF</sequence>
<proteinExistence type="inferred from homology"/>
<keyword evidence="7 10" id="KW-0175">Coiled coil</keyword>
<evidence type="ECO:0000256" key="3">
    <source>
        <dbReference type="ARBA" id="ARBA00022490"/>
    </source>
</evidence>
<dbReference type="InterPro" id="IPR026206">
    <property type="entry name" value="HAUS3"/>
</dbReference>
<evidence type="ECO:0000256" key="9">
    <source>
        <dbReference type="ARBA" id="ARBA00023306"/>
    </source>
</evidence>
<dbReference type="EMBL" id="JBEUOH010000019">
    <property type="protein sequence ID" value="KAL0870102.1"/>
    <property type="molecule type" value="Genomic_DNA"/>
</dbReference>
<keyword evidence="3" id="KW-0963">Cytoplasm</keyword>
<dbReference type="Pfam" id="PF14932">
    <property type="entry name" value="HAUS-augmin3"/>
    <property type="match status" value="1"/>
</dbReference>
<evidence type="ECO:0000256" key="6">
    <source>
        <dbReference type="ARBA" id="ARBA00022776"/>
    </source>
</evidence>
<dbReference type="Proteomes" id="UP001549920">
    <property type="component" value="Unassembled WGS sequence"/>
</dbReference>
<evidence type="ECO:0000259" key="11">
    <source>
        <dbReference type="Pfam" id="PF14932"/>
    </source>
</evidence>
<organism evidence="12 13">
    <name type="scientific">Loxostege sticticalis</name>
    <name type="common">Beet webworm moth</name>
    <dbReference type="NCBI Taxonomy" id="481309"/>
    <lineage>
        <taxon>Eukaryota</taxon>
        <taxon>Metazoa</taxon>
        <taxon>Ecdysozoa</taxon>
        <taxon>Arthropoda</taxon>
        <taxon>Hexapoda</taxon>
        <taxon>Insecta</taxon>
        <taxon>Pterygota</taxon>
        <taxon>Neoptera</taxon>
        <taxon>Endopterygota</taxon>
        <taxon>Lepidoptera</taxon>
        <taxon>Glossata</taxon>
        <taxon>Ditrysia</taxon>
        <taxon>Pyraloidea</taxon>
        <taxon>Crambidae</taxon>
        <taxon>Pyraustinae</taxon>
        <taxon>Loxostege</taxon>
    </lineage>
</organism>
<comment type="subcellular location">
    <subcellularLocation>
        <location evidence="1">Cytoplasm</location>
        <location evidence="1">Cytoskeleton</location>
        <location evidence="1">Spindle</location>
    </subcellularLocation>
</comment>
<gene>
    <name evidence="12" type="ORF">ABMA27_006258</name>
</gene>
<feature type="domain" description="HAUS augmin-like complex subunit 3 N-terminal" evidence="11">
    <location>
        <begin position="30"/>
        <end position="253"/>
    </location>
</feature>
<comment type="similarity">
    <text evidence="2">Belongs to the HAUS3 family.</text>
</comment>
<evidence type="ECO:0000313" key="13">
    <source>
        <dbReference type="Proteomes" id="UP001549920"/>
    </source>
</evidence>
<evidence type="ECO:0000256" key="1">
    <source>
        <dbReference type="ARBA" id="ARBA00004186"/>
    </source>
</evidence>
<evidence type="ECO:0000256" key="8">
    <source>
        <dbReference type="ARBA" id="ARBA00023212"/>
    </source>
</evidence>
<feature type="coiled-coil region" evidence="10">
    <location>
        <begin position="100"/>
        <end position="137"/>
    </location>
</feature>
<keyword evidence="6" id="KW-0498">Mitosis</keyword>
<reference evidence="12 13" key="1">
    <citation type="submission" date="2024-06" db="EMBL/GenBank/DDBJ databases">
        <title>A chromosome-level genome assembly of beet webworm, Loxostege sticticalis.</title>
        <authorList>
            <person name="Zhang Y."/>
        </authorList>
    </citation>
    <scope>NUCLEOTIDE SEQUENCE [LARGE SCALE GENOMIC DNA]</scope>
    <source>
        <strain evidence="12">AQ026</strain>
        <tissue evidence="12">Whole body</tissue>
    </source>
</reference>
<comment type="caution">
    <text evidence="12">The sequence shown here is derived from an EMBL/GenBank/DDBJ whole genome shotgun (WGS) entry which is preliminary data.</text>
</comment>
<keyword evidence="4" id="KW-0132">Cell division</keyword>
<evidence type="ECO:0000256" key="2">
    <source>
        <dbReference type="ARBA" id="ARBA00009645"/>
    </source>
</evidence>
<dbReference type="PANTHER" id="PTHR19378">
    <property type="entry name" value="GOLGIN- RELATED"/>
    <property type="match status" value="1"/>
</dbReference>
<protein>
    <recommendedName>
        <fullName evidence="11">HAUS augmin-like complex subunit 3 N-terminal domain-containing protein</fullName>
    </recommendedName>
</protein>
<dbReference type="InterPro" id="IPR032733">
    <property type="entry name" value="HAUS3_N"/>
</dbReference>
<keyword evidence="9" id="KW-0131">Cell cycle</keyword>
<evidence type="ECO:0000256" key="5">
    <source>
        <dbReference type="ARBA" id="ARBA00022701"/>
    </source>
</evidence>
<evidence type="ECO:0000313" key="12">
    <source>
        <dbReference type="EMBL" id="KAL0870102.1"/>
    </source>
</evidence>